<sequence>MHPVTVQASLLSAVASYNRPLWSIFVQYSRNRFLSSLRTGLLIGELIIEEGDLKHHFGAERPGALPVLLTIHDENAWARMALSLDLGFAEAYMYAELDCSSLKSLFHLWLLNRTTLTGASTFMDMVSAALSAVLIRTLGRQTLKMARWNVEVAYDTSNEFYQCFLSKEMMYSCALWSDDEGGVRGDLSTGPRSGDLEAAQLRKIKHILQKARLRSGDRLLEVGSGWGAMAITAAKMGCTVDTVTLSVEQKAMAERRALEEGVAERVRVHLLDYRQLPASFEHAFDAFVSCEMIEAVGPSHHNAYFRMVDWALKSDRGAAVITATAQPESRYSDYQSDCFARHYHWPNTFLPSATSLPVWVQTAIPGRLVLDSVEDHGIHYPRTLREWGRRLQKNFTGASVESMQAKYPELADERKLEIFKRKWLYMFEYAEAGYARAYTSLNCWTFARPENVAMVCD</sequence>
<evidence type="ECO:0000256" key="1">
    <source>
        <dbReference type="ARBA" id="ARBA00010815"/>
    </source>
</evidence>
<dbReference type="InterPro" id="IPR029063">
    <property type="entry name" value="SAM-dependent_MTases_sf"/>
</dbReference>
<proteinExistence type="inferred from homology"/>
<dbReference type="InterPro" id="IPR003333">
    <property type="entry name" value="CMAS"/>
</dbReference>
<keyword evidence="7" id="KW-1185">Reference proteome</keyword>
<evidence type="ECO:0000256" key="2">
    <source>
        <dbReference type="ARBA" id="ARBA00022603"/>
    </source>
</evidence>
<keyword evidence="4" id="KW-0949">S-adenosyl-L-methionine</keyword>
<dbReference type="SUPFAM" id="SSF53335">
    <property type="entry name" value="S-adenosyl-L-methionine-dependent methyltransferases"/>
    <property type="match status" value="1"/>
</dbReference>
<evidence type="ECO:0008006" key="8">
    <source>
        <dbReference type="Google" id="ProtNLM"/>
    </source>
</evidence>
<evidence type="ECO:0000256" key="4">
    <source>
        <dbReference type="ARBA" id="ARBA00022691"/>
    </source>
</evidence>
<dbReference type="CDD" id="cd02440">
    <property type="entry name" value="AdoMet_MTases"/>
    <property type="match status" value="1"/>
</dbReference>
<organism evidence="6 7">
    <name type="scientific">Hohenbuehelia grisea</name>
    <dbReference type="NCBI Taxonomy" id="104357"/>
    <lineage>
        <taxon>Eukaryota</taxon>
        <taxon>Fungi</taxon>
        <taxon>Dikarya</taxon>
        <taxon>Basidiomycota</taxon>
        <taxon>Agaricomycotina</taxon>
        <taxon>Agaricomycetes</taxon>
        <taxon>Agaricomycetidae</taxon>
        <taxon>Agaricales</taxon>
        <taxon>Pleurotineae</taxon>
        <taxon>Pleurotaceae</taxon>
        <taxon>Hohenbuehelia</taxon>
    </lineage>
</organism>
<name>A0ABR3JGP6_9AGAR</name>
<protein>
    <recommendedName>
        <fullName evidence="8">Cyclopropane fatty acid synthase</fullName>
    </recommendedName>
</protein>
<evidence type="ECO:0000256" key="5">
    <source>
        <dbReference type="ARBA" id="ARBA00023098"/>
    </source>
</evidence>
<keyword evidence="5" id="KW-0443">Lipid metabolism</keyword>
<keyword evidence="2" id="KW-0489">Methyltransferase</keyword>
<gene>
    <name evidence="6" type="ORF">HGRIS_003500</name>
</gene>
<dbReference type="EMBL" id="JASNQZ010000007">
    <property type="protein sequence ID" value="KAL0954533.1"/>
    <property type="molecule type" value="Genomic_DNA"/>
</dbReference>
<dbReference type="Proteomes" id="UP001556367">
    <property type="component" value="Unassembled WGS sequence"/>
</dbReference>
<evidence type="ECO:0000256" key="3">
    <source>
        <dbReference type="ARBA" id="ARBA00022679"/>
    </source>
</evidence>
<evidence type="ECO:0000313" key="6">
    <source>
        <dbReference type="EMBL" id="KAL0954533.1"/>
    </source>
</evidence>
<reference evidence="7" key="1">
    <citation type="submission" date="2024-06" db="EMBL/GenBank/DDBJ databases">
        <title>Multi-omics analyses provide insights into the biosynthesis of the anticancer antibiotic pleurotin in Hohenbuehelia grisea.</title>
        <authorList>
            <person name="Weaver J.A."/>
            <person name="Alberti F."/>
        </authorList>
    </citation>
    <scope>NUCLEOTIDE SEQUENCE [LARGE SCALE GENOMIC DNA]</scope>
    <source>
        <strain evidence="7">T-177</strain>
    </source>
</reference>
<comment type="caution">
    <text evidence="6">The sequence shown here is derived from an EMBL/GenBank/DDBJ whole genome shotgun (WGS) entry which is preliminary data.</text>
</comment>
<dbReference type="PANTHER" id="PTHR43667:SF2">
    <property type="entry name" value="FATTY ACID C-METHYL TRANSFERASE"/>
    <property type="match status" value="1"/>
</dbReference>
<accession>A0ABR3JGP6</accession>
<comment type="similarity">
    <text evidence="1">Belongs to the CFA/CMAS family.</text>
</comment>
<dbReference type="PANTHER" id="PTHR43667">
    <property type="entry name" value="CYCLOPROPANE-FATTY-ACYL-PHOSPHOLIPID SYNTHASE"/>
    <property type="match status" value="1"/>
</dbReference>
<dbReference type="InterPro" id="IPR050723">
    <property type="entry name" value="CFA/CMAS"/>
</dbReference>
<keyword evidence="3" id="KW-0808">Transferase</keyword>
<dbReference type="Pfam" id="PF02353">
    <property type="entry name" value="CMAS"/>
    <property type="match status" value="1"/>
</dbReference>
<dbReference type="PIRSF" id="PIRSF003085">
    <property type="entry name" value="CMAS"/>
    <property type="match status" value="1"/>
</dbReference>
<evidence type="ECO:0000313" key="7">
    <source>
        <dbReference type="Proteomes" id="UP001556367"/>
    </source>
</evidence>
<dbReference type="Gene3D" id="3.40.50.150">
    <property type="entry name" value="Vaccinia Virus protein VP39"/>
    <property type="match status" value="1"/>
</dbReference>